<accession>A0AAU7CDL6</accession>
<protein>
    <submittedName>
        <fullName evidence="6">CocE/NonD family hydrolase</fullName>
    </submittedName>
</protein>
<name>A0AAU7CDL6_9BACT</name>
<evidence type="ECO:0000256" key="1">
    <source>
        <dbReference type="ARBA" id="ARBA00022729"/>
    </source>
</evidence>
<dbReference type="PANTHER" id="PTHR43037">
    <property type="entry name" value="UNNAMED PRODUCT-RELATED"/>
    <property type="match status" value="1"/>
</dbReference>
<gene>
    <name evidence="6" type="ORF">V5E97_33560</name>
</gene>
<organism evidence="6">
    <name type="scientific">Singulisphaera sp. Ch08</name>
    <dbReference type="NCBI Taxonomy" id="3120278"/>
    <lineage>
        <taxon>Bacteria</taxon>
        <taxon>Pseudomonadati</taxon>
        <taxon>Planctomycetota</taxon>
        <taxon>Planctomycetia</taxon>
        <taxon>Isosphaerales</taxon>
        <taxon>Isosphaeraceae</taxon>
        <taxon>Singulisphaera</taxon>
    </lineage>
</organism>
<evidence type="ECO:0000256" key="3">
    <source>
        <dbReference type="SAM" id="MobiDB-lite"/>
    </source>
</evidence>
<dbReference type="InterPro" id="IPR050955">
    <property type="entry name" value="Plant_Biomass_Hydrol_Est"/>
</dbReference>
<dbReference type="RefSeq" id="WP_406695934.1">
    <property type="nucleotide sequence ID" value="NZ_CP155447.1"/>
</dbReference>
<proteinExistence type="predicted"/>
<reference evidence="6" key="1">
    <citation type="submission" date="2024-05" db="EMBL/GenBank/DDBJ databases">
        <title>Planctomycetes of the genus Singulisphaera possess chitinolytic capabilities.</title>
        <authorList>
            <person name="Ivanova A."/>
        </authorList>
    </citation>
    <scope>NUCLEOTIDE SEQUENCE</scope>
    <source>
        <strain evidence="6">Ch08T</strain>
    </source>
</reference>
<dbReference type="SUPFAM" id="SSF49785">
    <property type="entry name" value="Galactose-binding domain-like"/>
    <property type="match status" value="1"/>
</dbReference>
<dbReference type="EMBL" id="CP155447">
    <property type="protein sequence ID" value="XBH03198.1"/>
    <property type="molecule type" value="Genomic_DNA"/>
</dbReference>
<feature type="domain" description="Xaa-Pro dipeptidyl-peptidase C-terminal" evidence="5">
    <location>
        <begin position="302"/>
        <end position="548"/>
    </location>
</feature>
<feature type="chain" id="PRO_5043649747" evidence="4">
    <location>
        <begin position="23"/>
        <end position="1118"/>
    </location>
</feature>
<dbReference type="InterPro" id="IPR029058">
    <property type="entry name" value="AB_hydrolase_fold"/>
</dbReference>
<dbReference type="Pfam" id="PF08530">
    <property type="entry name" value="PepX_C"/>
    <property type="match status" value="1"/>
</dbReference>
<keyword evidence="2 6" id="KW-0378">Hydrolase</keyword>
<dbReference type="Gene3D" id="2.60.120.260">
    <property type="entry name" value="Galactose-binding domain-like"/>
    <property type="match status" value="1"/>
</dbReference>
<evidence type="ECO:0000259" key="5">
    <source>
        <dbReference type="SMART" id="SM00939"/>
    </source>
</evidence>
<feature type="signal peptide" evidence="4">
    <location>
        <begin position="1"/>
        <end position="22"/>
    </location>
</feature>
<dbReference type="InterPro" id="IPR008979">
    <property type="entry name" value="Galactose-bd-like_sf"/>
</dbReference>
<dbReference type="Pfam" id="PF00326">
    <property type="entry name" value="Peptidase_S9"/>
    <property type="match status" value="1"/>
</dbReference>
<dbReference type="PANTHER" id="PTHR43037:SF1">
    <property type="entry name" value="BLL1128 PROTEIN"/>
    <property type="match status" value="1"/>
</dbReference>
<dbReference type="InterPro" id="IPR013736">
    <property type="entry name" value="Xaa-Pro_dipept_C"/>
</dbReference>
<sequence>MRTRLLLLSLAGLITAVSVADAAEPAPATDLGTVTETHVMVPMRDGVRLSTYIYTPKGDGPWPVLYEQRYADLRGSRKNLARMAAAGYVVAGQNFRGSQLSEGTWVGYRDLGWGEKRDGYDTVEWLAKQPWSTGKVGTFGSSQAGFAQNFLAVTRPPHLTCQYMIDTGLSLFHEGYRIGGAARPERFKTMDSVCRNPEDNRRLLKEWFTHPTYDAYWAEEDCTKHLEKMNVPCFTVGSWFDFMCIGSVESFIGRQHRGGPNSQGKQQLLIGPWLHGGSKEANKVAELTFPENARFAMDAHMIRWFDHYLKGVDNGVEREPTVRYYVMGAVGEEGAPGNEWRTASDWPITATEESLYFQAGGKLTTKTPDAPTSATTFLADPLHPNEIPARGFPGAKDAREFEKQGEVRTFTSDPLSEPVEWTGKVKAELFVASSAPDTDFIVRVSDVYPDGRSILIMDYIRRARYRDGYDREVMLEPGKVAKVAFDVGWTSQVFNRGHRIRITVASTGAPFYEPNPNTGEPLTLDPSPHPIVATNTVYHEQSHASRILAPVRPSRAVVDQRQQIEQGLHAVKGRLEKLQSLKGSGQDHRADVEVFAKAITWALRYDSNLAPADLTLLERALVRCNDRLSALESGSLPWGVKKGKLVRGFVSGVDGSVQPYGVIVPATFDPAKPIRLDVVLHGSSLPTGMSELRFMNRFDEDDRLSAHAPDQDFIELHPLGRVENGYRWAGETDVFEAIEAVCRNYAIDRDRIVLRGMSMGASGTWHLGLKHPDRFVALGPYCGYVDTRQFSLTPVPRFVKVGELPSHQDKGLHMLDSVDYAANAGVVPAIACMGEKDLFFQAHEIMGRAMAKEGLTMVNLISPGTGHVIDPATHREQMRRIHETTDKGLNHTPNHVRFVTWTLKYSRCHWVQILGMAEHYARAELDAQIAADGTIEVANPTNVTRFAILPPVAKAGMTRIRVGSELVPIARNQADHGAGAIVLARQDGRWVDGGELDDSRLQGKRPGLQGPIDDAFTTPFLCVRGTGTPWNPAVQAWSDANLKRFAAEWNQYFRGELPIKDDTAVTADDLNRSTSSSSATPAVTLGSARCFHSSRSDGRVTNAWSEPQLTPRPTMYRC</sequence>
<dbReference type="InterPro" id="IPR000383">
    <property type="entry name" value="Xaa-Pro-like_dom"/>
</dbReference>
<dbReference type="GO" id="GO:0006508">
    <property type="term" value="P:proteolysis"/>
    <property type="evidence" value="ECO:0007669"/>
    <property type="project" value="InterPro"/>
</dbReference>
<dbReference type="SMART" id="SM00939">
    <property type="entry name" value="PepX_C"/>
    <property type="match status" value="1"/>
</dbReference>
<evidence type="ECO:0000256" key="4">
    <source>
        <dbReference type="SAM" id="SignalP"/>
    </source>
</evidence>
<keyword evidence="1 4" id="KW-0732">Signal</keyword>
<dbReference type="AlphaFoldDB" id="A0AAU7CDL6"/>
<dbReference type="Pfam" id="PF02129">
    <property type="entry name" value="Peptidase_S15"/>
    <property type="match status" value="2"/>
</dbReference>
<feature type="region of interest" description="Disordered" evidence="3">
    <location>
        <begin position="1092"/>
        <end position="1118"/>
    </location>
</feature>
<dbReference type="Gene3D" id="3.40.50.1820">
    <property type="entry name" value="alpha/beta hydrolase"/>
    <property type="match status" value="2"/>
</dbReference>
<evidence type="ECO:0000313" key="6">
    <source>
        <dbReference type="EMBL" id="XBH03198.1"/>
    </source>
</evidence>
<dbReference type="InterPro" id="IPR005674">
    <property type="entry name" value="CocE/Ser_esterase"/>
</dbReference>
<dbReference type="GO" id="GO:0008236">
    <property type="term" value="F:serine-type peptidase activity"/>
    <property type="evidence" value="ECO:0007669"/>
    <property type="project" value="InterPro"/>
</dbReference>
<evidence type="ECO:0000256" key="2">
    <source>
        <dbReference type="ARBA" id="ARBA00022801"/>
    </source>
</evidence>
<dbReference type="InterPro" id="IPR001375">
    <property type="entry name" value="Peptidase_S9_cat"/>
</dbReference>
<dbReference type="SUPFAM" id="SSF53474">
    <property type="entry name" value="alpha/beta-Hydrolases"/>
    <property type="match status" value="2"/>
</dbReference>
<dbReference type="GO" id="GO:0008239">
    <property type="term" value="F:dipeptidyl-peptidase activity"/>
    <property type="evidence" value="ECO:0007669"/>
    <property type="project" value="InterPro"/>
</dbReference>
<dbReference type="NCBIfam" id="TIGR00976">
    <property type="entry name" value="CocE_NonD"/>
    <property type="match status" value="2"/>
</dbReference>